<dbReference type="PROSITE" id="PS00958">
    <property type="entry name" value="TRANSALDOLASE_2"/>
    <property type="match status" value="1"/>
</dbReference>
<dbReference type="CDD" id="cd00955">
    <property type="entry name" value="Transaldolase_like"/>
    <property type="match status" value="1"/>
</dbReference>
<dbReference type="PIRSF" id="PIRSF036915">
    <property type="entry name" value="Trnald_Bac_Plnt"/>
    <property type="match status" value="1"/>
</dbReference>
<dbReference type="HOGENOM" id="CLU_050771_1_0_6"/>
<evidence type="ECO:0000256" key="7">
    <source>
        <dbReference type="ARBA" id="ARBA00022679"/>
    </source>
</evidence>
<organism evidence="12 13">
    <name type="scientific">Alkalilimnicola ehrlichii (strain ATCC BAA-1101 / DSM 17681 / MLHE-1)</name>
    <dbReference type="NCBI Taxonomy" id="187272"/>
    <lineage>
        <taxon>Bacteria</taxon>
        <taxon>Pseudomonadati</taxon>
        <taxon>Pseudomonadota</taxon>
        <taxon>Gammaproteobacteria</taxon>
        <taxon>Chromatiales</taxon>
        <taxon>Ectothiorhodospiraceae</taxon>
        <taxon>Alkalilimnicola</taxon>
    </lineage>
</organism>
<gene>
    <name evidence="11" type="primary">tal</name>
    <name evidence="12" type="ordered locus">Mlg_0221</name>
</gene>
<dbReference type="UniPathway" id="UPA00115">
    <property type="reaction ID" value="UER00414"/>
</dbReference>
<comment type="function">
    <text evidence="1 11">Transaldolase is important for the balance of metabolites in the pentose-phosphate pathway.</text>
</comment>
<evidence type="ECO:0000256" key="8">
    <source>
        <dbReference type="ARBA" id="ARBA00023126"/>
    </source>
</evidence>
<proteinExistence type="inferred from homology"/>
<keyword evidence="9 11" id="KW-0704">Schiff base</keyword>
<evidence type="ECO:0000256" key="4">
    <source>
        <dbReference type="ARBA" id="ARBA00008426"/>
    </source>
</evidence>
<dbReference type="NCBIfam" id="NF002881">
    <property type="entry name" value="PRK03343.1"/>
    <property type="match status" value="1"/>
</dbReference>
<protein>
    <recommendedName>
        <fullName evidence="5 11">Transaldolase</fullName>
        <ecNumber evidence="5 11">2.2.1.2</ecNumber>
    </recommendedName>
</protein>
<keyword evidence="13" id="KW-1185">Reference proteome</keyword>
<feature type="active site" description="Schiff-base intermediate with substrate" evidence="11">
    <location>
        <position position="144"/>
    </location>
</feature>
<accession>Q0AC61</accession>
<dbReference type="InterPro" id="IPR001585">
    <property type="entry name" value="TAL/FSA"/>
</dbReference>
<evidence type="ECO:0000313" key="13">
    <source>
        <dbReference type="Proteomes" id="UP000001962"/>
    </source>
</evidence>
<dbReference type="RefSeq" id="WP_011627972.1">
    <property type="nucleotide sequence ID" value="NC_008340.1"/>
</dbReference>
<dbReference type="Pfam" id="PF00923">
    <property type="entry name" value="TAL_FSA"/>
    <property type="match status" value="1"/>
</dbReference>
<keyword evidence="6 11" id="KW-0963">Cytoplasm</keyword>
<dbReference type="GO" id="GO:0005737">
    <property type="term" value="C:cytoplasm"/>
    <property type="evidence" value="ECO:0007669"/>
    <property type="project" value="UniProtKB-SubCell"/>
</dbReference>
<dbReference type="GO" id="GO:0006098">
    <property type="term" value="P:pentose-phosphate shunt"/>
    <property type="evidence" value="ECO:0007669"/>
    <property type="project" value="UniProtKB-UniRule"/>
</dbReference>
<evidence type="ECO:0000256" key="6">
    <source>
        <dbReference type="ARBA" id="ARBA00022490"/>
    </source>
</evidence>
<dbReference type="EMBL" id="CP000453">
    <property type="protein sequence ID" value="ABI55576.1"/>
    <property type="molecule type" value="Genomic_DNA"/>
</dbReference>
<dbReference type="eggNOG" id="COG0176">
    <property type="taxonomic scope" value="Bacteria"/>
</dbReference>
<name>Q0AC61_ALKEH</name>
<evidence type="ECO:0000256" key="3">
    <source>
        <dbReference type="ARBA" id="ARBA00004857"/>
    </source>
</evidence>
<keyword evidence="7 11" id="KW-0808">Transferase</keyword>
<dbReference type="InterPro" id="IPR004732">
    <property type="entry name" value="Transaldolase_2"/>
</dbReference>
<reference evidence="13" key="1">
    <citation type="submission" date="2006-08" db="EMBL/GenBank/DDBJ databases">
        <title>Complete sequence of Alkalilimnicola ehrilichei MLHE-1.</title>
        <authorList>
            <person name="Copeland A."/>
            <person name="Lucas S."/>
            <person name="Lapidus A."/>
            <person name="Barry K."/>
            <person name="Detter J.C."/>
            <person name="Glavina del Rio T."/>
            <person name="Hammon N."/>
            <person name="Israni S."/>
            <person name="Dalin E."/>
            <person name="Tice H."/>
            <person name="Pitluck S."/>
            <person name="Sims D."/>
            <person name="Brettin T."/>
            <person name="Bruce D."/>
            <person name="Han C."/>
            <person name="Tapia R."/>
            <person name="Gilna P."/>
            <person name="Schmutz J."/>
            <person name="Larimer F."/>
            <person name="Land M."/>
            <person name="Hauser L."/>
            <person name="Kyrpides N."/>
            <person name="Mikhailova N."/>
            <person name="Oremland R.S."/>
            <person name="Hoeft S.E."/>
            <person name="Switzer-Blum J."/>
            <person name="Kulp T."/>
            <person name="King G."/>
            <person name="Tabita R."/>
            <person name="Witte B."/>
            <person name="Santini J.M."/>
            <person name="Basu P."/>
            <person name="Hollibaugh J.T."/>
            <person name="Xie G."/>
            <person name="Stolz J.F."/>
            <person name="Richardson P."/>
        </authorList>
    </citation>
    <scope>NUCLEOTIDE SEQUENCE [LARGE SCALE GENOMIC DNA]</scope>
    <source>
        <strain evidence="13">ATCC BAA-1101 / DSM 17681 / MLHE-1</strain>
    </source>
</reference>
<evidence type="ECO:0000256" key="5">
    <source>
        <dbReference type="ARBA" id="ARBA00013151"/>
    </source>
</evidence>
<dbReference type="Proteomes" id="UP000001962">
    <property type="component" value="Chromosome"/>
</dbReference>
<dbReference type="Gene3D" id="3.20.20.70">
    <property type="entry name" value="Aldolase class I"/>
    <property type="match status" value="1"/>
</dbReference>
<dbReference type="PANTHER" id="PTHR10683">
    <property type="entry name" value="TRANSALDOLASE"/>
    <property type="match status" value="1"/>
</dbReference>
<evidence type="ECO:0000313" key="12">
    <source>
        <dbReference type="EMBL" id="ABI55576.1"/>
    </source>
</evidence>
<dbReference type="GO" id="GO:0005975">
    <property type="term" value="P:carbohydrate metabolic process"/>
    <property type="evidence" value="ECO:0007669"/>
    <property type="project" value="InterPro"/>
</dbReference>
<dbReference type="KEGG" id="aeh:Mlg_0221"/>
<dbReference type="InterPro" id="IPR013785">
    <property type="entry name" value="Aldolase_TIM"/>
</dbReference>
<dbReference type="NCBIfam" id="TIGR00876">
    <property type="entry name" value="tal_mycobact"/>
    <property type="match status" value="1"/>
</dbReference>
<evidence type="ECO:0000256" key="11">
    <source>
        <dbReference type="HAMAP-Rule" id="MF_00493"/>
    </source>
</evidence>
<comment type="similarity">
    <text evidence="4 11">Belongs to the transaldolase family. Type 2 subfamily.</text>
</comment>
<evidence type="ECO:0000256" key="10">
    <source>
        <dbReference type="ARBA" id="ARBA00048810"/>
    </source>
</evidence>
<comment type="subcellular location">
    <subcellularLocation>
        <location evidence="2 11">Cytoplasm</location>
    </subcellularLocation>
</comment>
<dbReference type="PANTHER" id="PTHR10683:SF31">
    <property type="entry name" value="TRANSALDOLASE"/>
    <property type="match status" value="1"/>
</dbReference>
<dbReference type="HAMAP" id="MF_00493">
    <property type="entry name" value="Transaldolase_2"/>
    <property type="match status" value="1"/>
</dbReference>
<dbReference type="AlphaFoldDB" id="Q0AC61"/>
<comment type="catalytic activity">
    <reaction evidence="10 11">
        <text>D-sedoheptulose 7-phosphate + D-glyceraldehyde 3-phosphate = D-erythrose 4-phosphate + beta-D-fructose 6-phosphate</text>
        <dbReference type="Rhea" id="RHEA:17053"/>
        <dbReference type="ChEBI" id="CHEBI:16897"/>
        <dbReference type="ChEBI" id="CHEBI:57483"/>
        <dbReference type="ChEBI" id="CHEBI:57634"/>
        <dbReference type="ChEBI" id="CHEBI:59776"/>
        <dbReference type="EC" id="2.2.1.2"/>
    </reaction>
</comment>
<dbReference type="PROSITE" id="PS01054">
    <property type="entry name" value="TRANSALDOLASE_1"/>
    <property type="match status" value="1"/>
</dbReference>
<dbReference type="GO" id="GO:0004801">
    <property type="term" value="F:transaldolase activity"/>
    <property type="evidence" value="ECO:0007669"/>
    <property type="project" value="UniProtKB-UniRule"/>
</dbReference>
<keyword evidence="8 11" id="KW-0570">Pentose shunt</keyword>
<dbReference type="EC" id="2.2.1.2" evidence="5 11"/>
<comment type="pathway">
    <text evidence="3 11">Carbohydrate degradation; pentose phosphate pathway; D-glyceraldehyde 3-phosphate and beta-D-fructose 6-phosphate from D-ribose 5-phosphate and D-xylulose 5-phosphate (non-oxidative stage): step 2/3.</text>
</comment>
<evidence type="ECO:0000256" key="2">
    <source>
        <dbReference type="ARBA" id="ARBA00004496"/>
    </source>
</evidence>
<sequence>MTRNNPLRELIELGQSPWFDNIHRRMLEQGELQRLVEEDGLRGVTSNPTIFQKAIGGSDAYDAAIADALAAAPELDAEGLFMHLALADIRAAADVLRPVWEQTDGADGFVSMEVSPELAWDTDRTIAQARELFARVDRPNVMIKVPATREGLPAIEALIADGISVNVTLLFSVQRYTEVVESWLEGLRRRREAGLPVNDVQSVASFFVSRVDNKADPILQAAGDAGARELLGSAAIANARAAYAHMQRWLSGPRWPELAAVGARPQRLLWASTGTKNPDYSDVLYVDRLVGRNTVTTLPPATWEAFRDHGAARPVLEDGDDGAATLAALARHGVQMDTITAELEREGVQAFVDSYRDLLGTLQRKAAQLGATPARGNAEGA</sequence>
<dbReference type="InterPro" id="IPR018225">
    <property type="entry name" value="Transaldolase_AS"/>
</dbReference>
<evidence type="ECO:0000256" key="9">
    <source>
        <dbReference type="ARBA" id="ARBA00023270"/>
    </source>
</evidence>
<dbReference type="OrthoDB" id="140919at2"/>
<dbReference type="SUPFAM" id="SSF51569">
    <property type="entry name" value="Aldolase"/>
    <property type="match status" value="1"/>
</dbReference>
<evidence type="ECO:0000256" key="1">
    <source>
        <dbReference type="ARBA" id="ARBA00003518"/>
    </source>
</evidence>